<feature type="region of interest" description="Disordered" evidence="3">
    <location>
        <begin position="334"/>
        <end position="365"/>
    </location>
</feature>
<proteinExistence type="predicted"/>
<dbReference type="Pfam" id="PF00196">
    <property type="entry name" value="GerE"/>
    <property type="match status" value="1"/>
</dbReference>
<name>A0ABN0UGL6_9PSEU</name>
<protein>
    <submittedName>
        <fullName evidence="5">LuxR family transcriptional regulator</fullName>
    </submittedName>
</protein>
<evidence type="ECO:0000256" key="2">
    <source>
        <dbReference type="ARBA" id="ARBA00022840"/>
    </source>
</evidence>
<evidence type="ECO:0000256" key="3">
    <source>
        <dbReference type="SAM" id="MobiDB-lite"/>
    </source>
</evidence>
<dbReference type="PRINTS" id="PR00038">
    <property type="entry name" value="HTHLUXR"/>
</dbReference>
<dbReference type="Pfam" id="PF13191">
    <property type="entry name" value="AAA_16"/>
    <property type="match status" value="1"/>
</dbReference>
<dbReference type="CDD" id="cd06170">
    <property type="entry name" value="LuxR_C_like"/>
    <property type="match status" value="1"/>
</dbReference>
<dbReference type="Gene3D" id="1.25.40.10">
    <property type="entry name" value="Tetratricopeptide repeat domain"/>
    <property type="match status" value="1"/>
</dbReference>
<dbReference type="RefSeq" id="WP_343937056.1">
    <property type="nucleotide sequence ID" value="NZ_BAAABU010000017.1"/>
</dbReference>
<organism evidence="5 6">
    <name type="scientific">Saccharothrix mutabilis subsp. mutabilis</name>
    <dbReference type="NCBI Taxonomy" id="66855"/>
    <lineage>
        <taxon>Bacteria</taxon>
        <taxon>Bacillati</taxon>
        <taxon>Actinomycetota</taxon>
        <taxon>Actinomycetes</taxon>
        <taxon>Pseudonocardiales</taxon>
        <taxon>Pseudonocardiaceae</taxon>
        <taxon>Saccharothrix</taxon>
    </lineage>
</organism>
<keyword evidence="6" id="KW-1185">Reference proteome</keyword>
<evidence type="ECO:0000313" key="6">
    <source>
        <dbReference type="Proteomes" id="UP001500416"/>
    </source>
</evidence>
<accession>A0ABN0UGL6</accession>
<dbReference type="InterPro" id="IPR016032">
    <property type="entry name" value="Sig_transdc_resp-reg_C-effctor"/>
</dbReference>
<dbReference type="SUPFAM" id="SSF48452">
    <property type="entry name" value="TPR-like"/>
    <property type="match status" value="2"/>
</dbReference>
<dbReference type="InterPro" id="IPR036388">
    <property type="entry name" value="WH-like_DNA-bd_sf"/>
</dbReference>
<evidence type="ECO:0000313" key="5">
    <source>
        <dbReference type="EMBL" id="GAA0249857.1"/>
    </source>
</evidence>
<sequence length="882" mass="93409">MDLLGRDDLLATARAALARGGVVLHGPLGIGKSAVLEALLPHDAPVLRSAPARADRDVPYLVLADLLTSYPSTDAGTDPGTAGTDPGTAVDLPPPQRRALDRALRRRTGEPDPLALRQAVLTVLRARHPLVVLDNAQWVDPASAAVLTYATARAGTRLLVATRDPARWDGEAIEVPPLSTAATAELMSRHGHVDTHLAAGNPLYAIELAKSHGTISTRINHLVREQLDGQPTSTLLVAALLDRPTERLLVHCGQDHDLRDCPLTRVEADGEITFRHPLIPAALPEVLPPEEVRAAHARLADLVTDPVQRARHRAHAVTGFHEPTAVDLLRAAGTARRRGRPDQAAELGRLAADRTPPTPPARATGRKLRAARDALRAGCPDLATDLAREVLRSPDAPRPHRVRARLVMVDAVGYARTAVAAIMGEALTHARGDAALEAPAEYRFAVHSAAGGDFRTAARHLADAVLLARTAGDVPTEVMSLCSLTLCQAALGDTTAAGTLDLARRIAPERLVTAHVGTRWATARLDLFADRLDAAEEHLTALLDHAADRGTRSEVVGMTWAAVEVWVALGRCRQARHRAGEVLRLAEELGCDLAVAYYGAALAEAHGGDPAVADALARKGASRAEADGDHSFLARNLHVRGLAALTAGHPEQAVDPLHRAVELELGMGVVDPAVFAVRPDLAEALALSGRLPEAAGLIGGARACAVRLGRRGVVAALDRADGLLRLALRDHAGAEVSLKRAVEAHEDLGQPVQLGRSLLALAVAERRRRRRGSARRLLDRARLVFAGCGAPSWADRAAALLGDTPDGPTLTGFETRIARLVAGGASNPEVAARLTISVKTVEGALTRIYRKLDVHNRTHLAAKLTARERESPVSGSGVEPPP</sequence>
<dbReference type="Gene3D" id="1.10.10.10">
    <property type="entry name" value="Winged helix-like DNA-binding domain superfamily/Winged helix DNA-binding domain"/>
    <property type="match status" value="1"/>
</dbReference>
<feature type="region of interest" description="Disordered" evidence="3">
    <location>
        <begin position="863"/>
        <end position="882"/>
    </location>
</feature>
<dbReference type="PANTHER" id="PTHR16305:SF35">
    <property type="entry name" value="TRANSCRIPTIONAL ACTIVATOR DOMAIN"/>
    <property type="match status" value="1"/>
</dbReference>
<dbReference type="InterPro" id="IPR027417">
    <property type="entry name" value="P-loop_NTPase"/>
</dbReference>
<feature type="region of interest" description="Disordered" evidence="3">
    <location>
        <begin position="72"/>
        <end position="95"/>
    </location>
</feature>
<dbReference type="PROSITE" id="PS50043">
    <property type="entry name" value="HTH_LUXR_2"/>
    <property type="match status" value="1"/>
</dbReference>
<feature type="domain" description="HTH luxR-type" evidence="4">
    <location>
        <begin position="803"/>
        <end position="868"/>
    </location>
</feature>
<dbReference type="EMBL" id="BAAABU010000017">
    <property type="protein sequence ID" value="GAA0249857.1"/>
    <property type="molecule type" value="Genomic_DNA"/>
</dbReference>
<evidence type="ECO:0000259" key="4">
    <source>
        <dbReference type="PROSITE" id="PS50043"/>
    </source>
</evidence>
<dbReference type="InterPro" id="IPR000792">
    <property type="entry name" value="Tscrpt_reg_LuxR_C"/>
</dbReference>
<keyword evidence="1" id="KW-0547">Nucleotide-binding</keyword>
<evidence type="ECO:0000256" key="1">
    <source>
        <dbReference type="ARBA" id="ARBA00022741"/>
    </source>
</evidence>
<dbReference type="SUPFAM" id="SSF46894">
    <property type="entry name" value="C-terminal effector domain of the bipartite response regulators"/>
    <property type="match status" value="1"/>
</dbReference>
<feature type="compositionally biased region" description="Low complexity" evidence="3">
    <location>
        <begin position="872"/>
        <end position="882"/>
    </location>
</feature>
<dbReference type="InterPro" id="IPR011990">
    <property type="entry name" value="TPR-like_helical_dom_sf"/>
</dbReference>
<dbReference type="SUPFAM" id="SSF52540">
    <property type="entry name" value="P-loop containing nucleoside triphosphate hydrolases"/>
    <property type="match status" value="1"/>
</dbReference>
<dbReference type="PANTHER" id="PTHR16305">
    <property type="entry name" value="TESTICULAR SOLUBLE ADENYLYL CYCLASE"/>
    <property type="match status" value="1"/>
</dbReference>
<dbReference type="PROSITE" id="PS00622">
    <property type="entry name" value="HTH_LUXR_1"/>
    <property type="match status" value="1"/>
</dbReference>
<feature type="compositionally biased region" description="Low complexity" evidence="3">
    <location>
        <begin position="73"/>
        <end position="91"/>
    </location>
</feature>
<dbReference type="InterPro" id="IPR041664">
    <property type="entry name" value="AAA_16"/>
</dbReference>
<gene>
    <name evidence="5" type="ORF">GCM10010492_57460</name>
</gene>
<dbReference type="Proteomes" id="UP001500416">
    <property type="component" value="Unassembled WGS sequence"/>
</dbReference>
<comment type="caution">
    <text evidence="5">The sequence shown here is derived from an EMBL/GenBank/DDBJ whole genome shotgun (WGS) entry which is preliminary data.</text>
</comment>
<keyword evidence="2" id="KW-0067">ATP-binding</keyword>
<reference evidence="5 6" key="1">
    <citation type="journal article" date="2019" name="Int. J. Syst. Evol. Microbiol.">
        <title>The Global Catalogue of Microorganisms (GCM) 10K type strain sequencing project: providing services to taxonomists for standard genome sequencing and annotation.</title>
        <authorList>
            <consortium name="The Broad Institute Genomics Platform"/>
            <consortium name="The Broad Institute Genome Sequencing Center for Infectious Disease"/>
            <person name="Wu L."/>
            <person name="Ma J."/>
        </authorList>
    </citation>
    <scope>NUCLEOTIDE SEQUENCE [LARGE SCALE GENOMIC DNA]</scope>
    <source>
        <strain evidence="5 6">JCM 3380</strain>
    </source>
</reference>
<dbReference type="SMART" id="SM00421">
    <property type="entry name" value="HTH_LUXR"/>
    <property type="match status" value="1"/>
</dbReference>